<evidence type="ECO:0008006" key="5">
    <source>
        <dbReference type="Google" id="ProtNLM"/>
    </source>
</evidence>
<organism evidence="1 3">
    <name type="scientific">Aequorivita flava</name>
    <dbReference type="NCBI Taxonomy" id="3114371"/>
    <lineage>
        <taxon>Bacteria</taxon>
        <taxon>Pseudomonadati</taxon>
        <taxon>Bacteroidota</taxon>
        <taxon>Flavobacteriia</taxon>
        <taxon>Flavobacteriales</taxon>
        <taxon>Flavobacteriaceae</taxon>
        <taxon>Aequorivita</taxon>
    </lineage>
</organism>
<dbReference type="AlphaFoldDB" id="A0AB35YUM7"/>
<name>A0AB35YUM7_9FLAO</name>
<dbReference type="EMBL" id="JBANCF010000009">
    <property type="protein sequence ID" value="MEM0574122.1"/>
    <property type="molecule type" value="Genomic_DNA"/>
</dbReference>
<accession>A0AB35YUM7</accession>
<keyword evidence="4" id="KW-1185">Reference proteome</keyword>
<dbReference type="Proteomes" id="UP001390963">
    <property type="component" value="Unassembled WGS sequence"/>
</dbReference>
<gene>
    <name evidence="2" type="ORF">VZD24_11385</name>
    <name evidence="1" type="ORF">VZD85_11800</name>
</gene>
<evidence type="ECO:0000313" key="3">
    <source>
        <dbReference type="Proteomes" id="UP001388259"/>
    </source>
</evidence>
<protein>
    <recommendedName>
        <fullName evidence="5">HTH cro/C1-type domain-containing protein</fullName>
    </recommendedName>
</protein>
<evidence type="ECO:0000313" key="1">
    <source>
        <dbReference type="EMBL" id="MEM0519041.1"/>
    </source>
</evidence>
<proteinExistence type="predicted"/>
<dbReference type="Proteomes" id="UP001388259">
    <property type="component" value="Unassembled WGS sequence"/>
</dbReference>
<dbReference type="RefSeq" id="WP_342687696.1">
    <property type="nucleotide sequence ID" value="NZ_JAZBJM010000008.1"/>
</dbReference>
<reference evidence="1 4" key="1">
    <citation type="submission" date="2024-01" db="EMBL/GenBank/DDBJ databases">
        <title>Aequorivita flavus sp. nov., isolated from deep-sea sediment.</title>
        <authorList>
            <person name="Chen X."/>
        </authorList>
    </citation>
    <scope>NUCLEOTIDE SEQUENCE</scope>
    <source>
        <strain evidence="1">MCCC 1A16923</strain>
        <strain evidence="2 4">MCCC 1A16935</strain>
    </source>
</reference>
<comment type="caution">
    <text evidence="1">The sequence shown here is derived from an EMBL/GenBank/DDBJ whole genome shotgun (WGS) entry which is preliminary data.</text>
</comment>
<sequence>MEFAQKIDVSEGYIGNIENSKNPAKANTRLIARIALALKQTSYFEILPKQIVKNDIVKLRLELFDINTRNQAHDSKGNVPERLKILSK</sequence>
<evidence type="ECO:0000313" key="4">
    <source>
        <dbReference type="Proteomes" id="UP001390963"/>
    </source>
</evidence>
<dbReference type="EMBL" id="JAZBJM010000008">
    <property type="protein sequence ID" value="MEM0519041.1"/>
    <property type="molecule type" value="Genomic_DNA"/>
</dbReference>
<evidence type="ECO:0000313" key="2">
    <source>
        <dbReference type="EMBL" id="MEM0574122.1"/>
    </source>
</evidence>